<dbReference type="RefSeq" id="WP_150086120.1">
    <property type="nucleotide sequence ID" value="NZ_VWSF01000001.1"/>
</dbReference>
<dbReference type="Proteomes" id="UP000323426">
    <property type="component" value="Unassembled WGS sequence"/>
</dbReference>
<proteinExistence type="predicted"/>
<dbReference type="EMBL" id="VWSF01000001">
    <property type="protein sequence ID" value="KAA5549125.1"/>
    <property type="molecule type" value="Genomic_DNA"/>
</dbReference>
<dbReference type="AlphaFoldDB" id="A0A5M6DUK4"/>
<organism evidence="1 2">
    <name type="scientific">Adhaeribacter rhizoryzae</name>
    <dbReference type="NCBI Taxonomy" id="2607907"/>
    <lineage>
        <taxon>Bacteria</taxon>
        <taxon>Pseudomonadati</taxon>
        <taxon>Bacteroidota</taxon>
        <taxon>Cytophagia</taxon>
        <taxon>Cytophagales</taxon>
        <taxon>Hymenobacteraceae</taxon>
        <taxon>Adhaeribacter</taxon>
    </lineage>
</organism>
<evidence type="ECO:0000313" key="1">
    <source>
        <dbReference type="EMBL" id="KAA5549125.1"/>
    </source>
</evidence>
<evidence type="ECO:0000313" key="2">
    <source>
        <dbReference type="Proteomes" id="UP000323426"/>
    </source>
</evidence>
<sequence>MRNYDLTFSVSDVSSIFKIDKETIKKCSYHFRDYLSKTANPEKGKERIFAPSDICTLNYILYYWEDNPDFEYIKYGLNANEHFEEPFSNILTEIVPIFRKFDDNEIDTNIWLIGGEFDDIKLFELGEAYKSAGDKLSELAQKEEQIFVASVYPIIYNYRHATELLIKSVLHNHEETHDLLKLYKKFKKYLLDRFSYTPSRWIEKLIEAFNDFDPYGTTFRYGVKINNDEMVVDFNHIKRVMNLFSQLIIAIKKQQ</sequence>
<protein>
    <submittedName>
        <fullName evidence="1">Uncharacterized protein</fullName>
    </submittedName>
</protein>
<gene>
    <name evidence="1" type="ORF">F0145_00565</name>
</gene>
<name>A0A5M6DUK4_9BACT</name>
<reference evidence="1 2" key="1">
    <citation type="submission" date="2019-09" db="EMBL/GenBank/DDBJ databases">
        <title>Genome sequence and assembly of Adhaeribacter sp.</title>
        <authorList>
            <person name="Chhetri G."/>
        </authorList>
    </citation>
    <scope>NUCLEOTIDE SEQUENCE [LARGE SCALE GENOMIC DNA]</scope>
    <source>
        <strain evidence="1 2">DK36</strain>
    </source>
</reference>
<accession>A0A5M6DUK4</accession>
<comment type="caution">
    <text evidence="1">The sequence shown here is derived from an EMBL/GenBank/DDBJ whole genome shotgun (WGS) entry which is preliminary data.</text>
</comment>
<keyword evidence="2" id="KW-1185">Reference proteome</keyword>